<proteinExistence type="predicted"/>
<organism evidence="1 2">
    <name type="scientific">Cyphellophora attinorum</name>
    <dbReference type="NCBI Taxonomy" id="1664694"/>
    <lineage>
        <taxon>Eukaryota</taxon>
        <taxon>Fungi</taxon>
        <taxon>Dikarya</taxon>
        <taxon>Ascomycota</taxon>
        <taxon>Pezizomycotina</taxon>
        <taxon>Eurotiomycetes</taxon>
        <taxon>Chaetothyriomycetidae</taxon>
        <taxon>Chaetothyriales</taxon>
        <taxon>Cyphellophoraceae</taxon>
        <taxon>Cyphellophora</taxon>
    </lineage>
</organism>
<dbReference type="RefSeq" id="XP_018005823.1">
    <property type="nucleotide sequence ID" value="XM_018146721.1"/>
</dbReference>
<dbReference type="InterPro" id="IPR018815">
    <property type="entry name" value="Incr_loss_mito_DNA_1"/>
</dbReference>
<keyword evidence="2" id="KW-1185">Reference proteome</keyword>
<protein>
    <submittedName>
        <fullName evidence="1">Uncharacterized protein</fullName>
    </submittedName>
</protein>
<dbReference type="Proteomes" id="UP000038010">
    <property type="component" value="Unassembled WGS sequence"/>
</dbReference>
<evidence type="ECO:0000313" key="1">
    <source>
        <dbReference type="EMBL" id="KPI45860.1"/>
    </source>
</evidence>
<name>A0A0N1I1P7_9EURO</name>
<gene>
    <name evidence="1" type="ORF">AB675_642</name>
</gene>
<dbReference type="PANTHER" id="PTHR28029:SF1">
    <property type="entry name" value="PROTEIN ILM1"/>
    <property type="match status" value="1"/>
</dbReference>
<dbReference type="GeneID" id="28738591"/>
<sequence>MAILTSPLLIRSHALTLLTLSYYLITSPSTILSSSALTLLGQSMRLPPAAFQPYRNTLTQAYSVVTPATHELCGLLGLVLGVMALGELLWAGGLGVGETLRYEEGSQSGFGVKRVSRERKGEDLAVLSAAQGSWMGQAVLRVGLEGLLCIWSYLVWGDRDLLGLSGGKSRNRGATGDGSLRMVLGNQVVFTLALLDMLFWGWVWTVIREERREVLRGVQQWREEGVGEEERDE</sequence>
<dbReference type="Pfam" id="PF10311">
    <property type="entry name" value="Ilm1"/>
    <property type="match status" value="1"/>
</dbReference>
<dbReference type="AlphaFoldDB" id="A0A0N1I1P7"/>
<dbReference type="VEuPathDB" id="FungiDB:AB675_642"/>
<comment type="caution">
    <text evidence="1">The sequence shown here is derived from an EMBL/GenBank/DDBJ whole genome shotgun (WGS) entry which is preliminary data.</text>
</comment>
<dbReference type="EMBL" id="LFJN01000001">
    <property type="protein sequence ID" value="KPI45860.1"/>
    <property type="molecule type" value="Genomic_DNA"/>
</dbReference>
<dbReference type="OrthoDB" id="5299849at2759"/>
<reference evidence="1 2" key="1">
    <citation type="submission" date="2015-06" db="EMBL/GenBank/DDBJ databases">
        <title>Draft genome of the ant-associated black yeast Phialophora attae CBS 131958.</title>
        <authorList>
            <person name="Moreno L.F."/>
            <person name="Stielow B.J."/>
            <person name="de Hoog S."/>
            <person name="Vicente V.A."/>
            <person name="Weiss V.A."/>
            <person name="de Vries M."/>
            <person name="Cruz L.M."/>
            <person name="Souza E.M."/>
        </authorList>
    </citation>
    <scope>NUCLEOTIDE SEQUENCE [LARGE SCALE GENOMIC DNA]</scope>
    <source>
        <strain evidence="1 2">CBS 131958</strain>
    </source>
</reference>
<evidence type="ECO:0000313" key="2">
    <source>
        <dbReference type="Proteomes" id="UP000038010"/>
    </source>
</evidence>
<dbReference type="PANTHER" id="PTHR28029">
    <property type="entry name" value="PROTEIN ILM1"/>
    <property type="match status" value="1"/>
</dbReference>
<accession>A0A0N1I1P7</accession>